<dbReference type="AlphaFoldDB" id="A0AAV4RKA3"/>
<evidence type="ECO:0000313" key="2">
    <source>
        <dbReference type="Proteomes" id="UP001054945"/>
    </source>
</evidence>
<evidence type="ECO:0000313" key="1">
    <source>
        <dbReference type="EMBL" id="GIY20756.1"/>
    </source>
</evidence>
<gene>
    <name evidence="1" type="ORF">CEXT_519071</name>
</gene>
<sequence>MDKTLLQTVTASNIFKIYFSLPVSDILPLHPLATTPDQRLLSSPASPKCSPAVLAPFAVNPNLTVDVHSMEGTAKDVNETAAFTTRDRMKNRYYHAHVELIEVIRCIN</sequence>
<proteinExistence type="predicted"/>
<dbReference type="EMBL" id="BPLR01007934">
    <property type="protein sequence ID" value="GIY20756.1"/>
    <property type="molecule type" value="Genomic_DNA"/>
</dbReference>
<keyword evidence="2" id="KW-1185">Reference proteome</keyword>
<protein>
    <submittedName>
        <fullName evidence="1">Uncharacterized protein</fullName>
    </submittedName>
</protein>
<name>A0AAV4RKA3_CAEEX</name>
<dbReference type="Proteomes" id="UP001054945">
    <property type="component" value="Unassembled WGS sequence"/>
</dbReference>
<accession>A0AAV4RKA3</accession>
<reference evidence="1 2" key="1">
    <citation type="submission" date="2021-06" db="EMBL/GenBank/DDBJ databases">
        <title>Caerostris extrusa draft genome.</title>
        <authorList>
            <person name="Kono N."/>
            <person name="Arakawa K."/>
        </authorList>
    </citation>
    <scope>NUCLEOTIDE SEQUENCE [LARGE SCALE GENOMIC DNA]</scope>
</reference>
<comment type="caution">
    <text evidence="1">The sequence shown here is derived from an EMBL/GenBank/DDBJ whole genome shotgun (WGS) entry which is preliminary data.</text>
</comment>
<organism evidence="1 2">
    <name type="scientific">Caerostris extrusa</name>
    <name type="common">Bark spider</name>
    <name type="synonym">Caerostris bankana</name>
    <dbReference type="NCBI Taxonomy" id="172846"/>
    <lineage>
        <taxon>Eukaryota</taxon>
        <taxon>Metazoa</taxon>
        <taxon>Ecdysozoa</taxon>
        <taxon>Arthropoda</taxon>
        <taxon>Chelicerata</taxon>
        <taxon>Arachnida</taxon>
        <taxon>Araneae</taxon>
        <taxon>Araneomorphae</taxon>
        <taxon>Entelegynae</taxon>
        <taxon>Araneoidea</taxon>
        <taxon>Araneidae</taxon>
        <taxon>Caerostris</taxon>
    </lineage>
</organism>